<evidence type="ECO:0000313" key="3">
    <source>
        <dbReference type="EMBL" id="RLV49217.1"/>
    </source>
</evidence>
<keyword evidence="2" id="KW-0812">Transmembrane</keyword>
<dbReference type="Proteomes" id="UP000281708">
    <property type="component" value="Unassembled WGS sequence"/>
</dbReference>
<name>A0A3L8P2K5_9ACTN</name>
<dbReference type="AlphaFoldDB" id="A0A3L8P2K5"/>
<evidence type="ECO:0000256" key="2">
    <source>
        <dbReference type="SAM" id="Phobius"/>
    </source>
</evidence>
<protein>
    <submittedName>
        <fullName evidence="3">LPXTG cell wall anchor domain-containing protein</fullName>
    </submittedName>
</protein>
<feature type="region of interest" description="Disordered" evidence="1">
    <location>
        <begin position="574"/>
        <end position="635"/>
    </location>
</feature>
<dbReference type="RefSeq" id="WP_121806319.1">
    <property type="nucleotide sequence ID" value="NZ_RDBE01000007.1"/>
</dbReference>
<gene>
    <name evidence="3" type="ORF">D9V37_11730</name>
</gene>
<evidence type="ECO:0000313" key="4">
    <source>
        <dbReference type="Proteomes" id="UP000281708"/>
    </source>
</evidence>
<feature type="transmembrane region" description="Helical" evidence="2">
    <location>
        <begin position="640"/>
        <end position="659"/>
    </location>
</feature>
<sequence>MLNQRLRALGSLNPVWGRVLAALGLALVLVGVTTLPASAHHPTINASADCAGTVGYTSTAWTSDQPGARTNSDIRIQALIGSSWTEVGRGAYSPSNGYSFRGTFSEQPSSFPFRMRAYAATQWGDGAGGGYSPEITVGAPSGCTPSSPVLKPSATVDHTCTGYTVHLNNTQSTDTVTFTTTVNGTDKTTSVAKGETATVTGPVSDHHDYTIRVTATGMSPVTSTFSTDSCTAPPTTQPPTGSIATHCDTYTVSVHNPNSTGSIDYSVSQGGTTVHTGTVGAGDTGTWTSGHLSPGDYHVVVTSGSTTVVDQQVHLVGCQSAGTPTGHVSISCTGYSVTVANTGGGTTEAAFEVTVNGHSTTVNTDSTPKTVTGPLSSGANTVAVSSVGSQLDTASLDTATCTSPPASGTPTGSVTIDCNGYNVTVANTGGGTTQVPFEVTVNGQTTTVQADSTPQHVTGAVGSGSTTVSVSSSGTQLDTQSFNAVGCTQVSPPTVAPAALIRANCTGILTILDNSGSSVDTTYVVTTHAGTSQAEEHSFTVPAHEKLSPPLWPVSNGVHQTVTVTAPAMSEVSRTFTREDCTQVSAPSTGTTGTTGGSGTSGTTSTSTSATTSGTTSGTATTQVSPPTNLPKTGNQLSPVLLWLGAAMMLIGMTLLRGWRRPVRSA</sequence>
<feature type="compositionally biased region" description="Low complexity" evidence="1">
    <location>
        <begin position="601"/>
        <end position="622"/>
    </location>
</feature>
<keyword evidence="4" id="KW-1185">Reference proteome</keyword>
<organism evidence="3 4">
    <name type="scientific">Nocardioides mangrovicus</name>
    <dbReference type="NCBI Taxonomy" id="2478913"/>
    <lineage>
        <taxon>Bacteria</taxon>
        <taxon>Bacillati</taxon>
        <taxon>Actinomycetota</taxon>
        <taxon>Actinomycetes</taxon>
        <taxon>Propionibacteriales</taxon>
        <taxon>Nocardioidaceae</taxon>
        <taxon>Nocardioides</taxon>
    </lineage>
</organism>
<evidence type="ECO:0000256" key="1">
    <source>
        <dbReference type="SAM" id="MobiDB-lite"/>
    </source>
</evidence>
<dbReference type="NCBIfam" id="TIGR01167">
    <property type="entry name" value="LPXTG_anchor"/>
    <property type="match status" value="1"/>
</dbReference>
<reference evidence="3 4" key="1">
    <citation type="submission" date="2018-10" db="EMBL/GenBank/DDBJ databases">
        <title>Marmoricola sp. 4Q3S-7 whole genome shotgun sequence.</title>
        <authorList>
            <person name="Li F."/>
        </authorList>
    </citation>
    <scope>NUCLEOTIDE SEQUENCE [LARGE SCALE GENOMIC DNA]</scope>
    <source>
        <strain evidence="3 4">4Q3S-7</strain>
    </source>
</reference>
<accession>A0A3L8P2K5</accession>
<keyword evidence="2" id="KW-0472">Membrane</keyword>
<comment type="caution">
    <text evidence="3">The sequence shown here is derived from an EMBL/GenBank/DDBJ whole genome shotgun (WGS) entry which is preliminary data.</text>
</comment>
<proteinExistence type="predicted"/>
<feature type="compositionally biased region" description="Polar residues" evidence="1">
    <location>
        <begin position="623"/>
        <end position="635"/>
    </location>
</feature>
<keyword evidence="2" id="KW-1133">Transmembrane helix</keyword>
<dbReference type="EMBL" id="RDBE01000007">
    <property type="protein sequence ID" value="RLV49217.1"/>
    <property type="molecule type" value="Genomic_DNA"/>
</dbReference>